<evidence type="ECO:0000256" key="6">
    <source>
        <dbReference type="ARBA" id="ARBA00056337"/>
    </source>
</evidence>
<evidence type="ECO:0000256" key="2">
    <source>
        <dbReference type="ARBA" id="ARBA00022490"/>
    </source>
</evidence>
<name>A0A1H8ZRW2_9SPIR</name>
<dbReference type="InterPro" id="IPR028581">
    <property type="entry name" value="DeoC_typeI"/>
</dbReference>
<accession>A0A1H8ZRW2</accession>
<dbReference type="NCBIfam" id="TIGR00126">
    <property type="entry name" value="deoC"/>
    <property type="match status" value="1"/>
</dbReference>
<dbReference type="STRING" id="163.SAMN04487775_108119"/>
<dbReference type="Proteomes" id="UP000182360">
    <property type="component" value="Unassembled WGS sequence"/>
</dbReference>
<dbReference type="InterPro" id="IPR013785">
    <property type="entry name" value="Aldolase_TIM"/>
</dbReference>
<evidence type="ECO:0000256" key="5">
    <source>
        <dbReference type="ARBA" id="ARBA00048791"/>
    </source>
</evidence>
<dbReference type="CDD" id="cd00959">
    <property type="entry name" value="DeoC"/>
    <property type="match status" value="1"/>
</dbReference>
<dbReference type="PIRSF" id="PIRSF001357">
    <property type="entry name" value="DeoC"/>
    <property type="match status" value="1"/>
</dbReference>
<dbReference type="FunFam" id="3.20.20.70:FF:000044">
    <property type="entry name" value="Deoxyribose-phosphate aldolase"/>
    <property type="match status" value="1"/>
</dbReference>
<sequence>MTKEELAKYIDHTLLAPQAGIREIVLLCQEAKRYGFASVCVNPVYVSAAKDELKDSGVKICTVVGFPLGATTTKAKISESVDAIENGADEIDMVINIGAAKDCRFSEVGTDIMGVVDACREAGKKLGKTIVVKTILETCLLDDNAIVNCCLCAKKAGADFVKTSTGFANPKGIDGMPLPNGASESHVKLMRETVGDDMGVKASGGIRSARTLITMLEAGASRIGTSSGAKILENWDETVPVENKY</sequence>
<dbReference type="GO" id="GO:0004139">
    <property type="term" value="F:deoxyribose-phosphate aldolase activity"/>
    <property type="evidence" value="ECO:0007669"/>
    <property type="project" value="UniProtKB-UniRule"/>
</dbReference>
<comment type="catalytic activity">
    <reaction evidence="5 7">
        <text>2-deoxy-D-ribose 5-phosphate = D-glyceraldehyde 3-phosphate + acetaldehyde</text>
        <dbReference type="Rhea" id="RHEA:12821"/>
        <dbReference type="ChEBI" id="CHEBI:15343"/>
        <dbReference type="ChEBI" id="CHEBI:59776"/>
        <dbReference type="ChEBI" id="CHEBI:62877"/>
        <dbReference type="EC" id="4.1.2.4"/>
    </reaction>
</comment>
<dbReference type="UniPathway" id="UPA00002">
    <property type="reaction ID" value="UER00468"/>
</dbReference>
<dbReference type="SUPFAM" id="SSF51569">
    <property type="entry name" value="Aldolase"/>
    <property type="match status" value="1"/>
</dbReference>
<reference evidence="8 9" key="1">
    <citation type="submission" date="2016-10" db="EMBL/GenBank/DDBJ databases">
        <authorList>
            <person name="de Groot N.N."/>
        </authorList>
    </citation>
    <scope>NUCLEOTIDE SEQUENCE [LARGE SCALE GENOMIC DNA]</scope>
    <source>
        <strain evidence="8 9">B25</strain>
    </source>
</reference>
<evidence type="ECO:0000313" key="9">
    <source>
        <dbReference type="Proteomes" id="UP000182360"/>
    </source>
</evidence>
<dbReference type="InterPro" id="IPR011343">
    <property type="entry name" value="DeoC"/>
</dbReference>
<evidence type="ECO:0000256" key="1">
    <source>
        <dbReference type="ARBA" id="ARBA00010936"/>
    </source>
</evidence>
<keyword evidence="9" id="KW-1185">Reference proteome</keyword>
<protein>
    <recommendedName>
        <fullName evidence="7">Deoxyribose-phosphate aldolase</fullName>
        <shortName evidence="7">DERA</shortName>
        <ecNumber evidence="7">4.1.2.4</ecNumber>
    </recommendedName>
    <alternativeName>
        <fullName evidence="7">2-deoxy-D-ribose 5-phosphate aldolase</fullName>
    </alternativeName>
    <alternativeName>
        <fullName evidence="7">Phosphodeoxyriboaldolase</fullName>
        <shortName evidence="7">Deoxyriboaldolase</shortName>
    </alternativeName>
</protein>
<dbReference type="PANTHER" id="PTHR10889:SF1">
    <property type="entry name" value="DEOXYRIBOSE-PHOSPHATE ALDOLASE"/>
    <property type="match status" value="1"/>
</dbReference>
<comment type="function">
    <text evidence="6 7">Catalyzes a reversible aldol reaction between acetaldehyde and D-glyceraldehyde 3-phosphate to generate 2-deoxy-D-ribose 5-phosphate.</text>
</comment>
<dbReference type="EMBL" id="FOFU01000001">
    <property type="protein sequence ID" value="SEP67162.1"/>
    <property type="molecule type" value="Genomic_DNA"/>
</dbReference>
<feature type="active site" description="Proton donor/acceptor" evidence="7">
    <location>
        <position position="92"/>
    </location>
</feature>
<keyword evidence="4 7" id="KW-0704">Schiff base</keyword>
<gene>
    <name evidence="7" type="primary">deoC</name>
    <name evidence="8" type="ORF">SAMN04487977_10171</name>
</gene>
<dbReference type="GO" id="GO:0016052">
    <property type="term" value="P:carbohydrate catabolic process"/>
    <property type="evidence" value="ECO:0007669"/>
    <property type="project" value="TreeGrafter"/>
</dbReference>
<proteinExistence type="inferred from homology"/>
<feature type="active site" description="Proton donor/acceptor" evidence="7">
    <location>
        <position position="201"/>
    </location>
</feature>
<feature type="active site" description="Schiff-base intermediate with acetaldehyde" evidence="7">
    <location>
        <position position="162"/>
    </location>
</feature>
<comment type="similarity">
    <text evidence="1 7">Belongs to the DeoC/FbaB aldolase family. DeoC type 1 subfamily.</text>
</comment>
<evidence type="ECO:0000256" key="3">
    <source>
        <dbReference type="ARBA" id="ARBA00023239"/>
    </source>
</evidence>
<dbReference type="EC" id="4.1.2.4" evidence="7"/>
<dbReference type="GO" id="GO:0009264">
    <property type="term" value="P:deoxyribonucleotide catabolic process"/>
    <property type="evidence" value="ECO:0007669"/>
    <property type="project" value="UniProtKB-UniRule"/>
</dbReference>
<dbReference type="Pfam" id="PF01791">
    <property type="entry name" value="DeoC"/>
    <property type="match status" value="1"/>
</dbReference>
<organism evidence="8 9">
    <name type="scientific">Treponema bryantii</name>
    <dbReference type="NCBI Taxonomy" id="163"/>
    <lineage>
        <taxon>Bacteria</taxon>
        <taxon>Pseudomonadati</taxon>
        <taxon>Spirochaetota</taxon>
        <taxon>Spirochaetia</taxon>
        <taxon>Spirochaetales</taxon>
        <taxon>Treponemataceae</taxon>
        <taxon>Treponema</taxon>
    </lineage>
</organism>
<dbReference type="GO" id="GO:0005737">
    <property type="term" value="C:cytoplasm"/>
    <property type="evidence" value="ECO:0007669"/>
    <property type="project" value="UniProtKB-SubCell"/>
</dbReference>
<evidence type="ECO:0000256" key="7">
    <source>
        <dbReference type="HAMAP-Rule" id="MF_00114"/>
    </source>
</evidence>
<evidence type="ECO:0000313" key="8">
    <source>
        <dbReference type="EMBL" id="SEP67162.1"/>
    </source>
</evidence>
<evidence type="ECO:0000256" key="4">
    <source>
        <dbReference type="ARBA" id="ARBA00023270"/>
    </source>
</evidence>
<keyword evidence="2 7" id="KW-0963">Cytoplasm</keyword>
<comment type="subcellular location">
    <subcellularLocation>
        <location evidence="7">Cytoplasm</location>
    </subcellularLocation>
</comment>
<dbReference type="SMART" id="SM01133">
    <property type="entry name" value="DeoC"/>
    <property type="match status" value="1"/>
</dbReference>
<dbReference type="RefSeq" id="WP_074639858.1">
    <property type="nucleotide sequence ID" value="NZ_AP025286.1"/>
</dbReference>
<dbReference type="OrthoDB" id="9778711at2"/>
<comment type="pathway">
    <text evidence="7">Carbohydrate degradation; 2-deoxy-D-ribose 1-phosphate degradation; D-glyceraldehyde 3-phosphate and acetaldehyde from 2-deoxy-alpha-D-ribose 1-phosphate: step 2/2.</text>
</comment>
<dbReference type="InterPro" id="IPR002915">
    <property type="entry name" value="DeoC/FbaB/LacD_aldolase"/>
</dbReference>
<dbReference type="HAMAP" id="MF_00114">
    <property type="entry name" value="DeoC_type1"/>
    <property type="match status" value="1"/>
</dbReference>
<dbReference type="Gene3D" id="3.20.20.70">
    <property type="entry name" value="Aldolase class I"/>
    <property type="match status" value="1"/>
</dbReference>
<dbReference type="GO" id="GO:0006018">
    <property type="term" value="P:2-deoxyribose 1-phosphate catabolic process"/>
    <property type="evidence" value="ECO:0007669"/>
    <property type="project" value="UniProtKB-UniRule"/>
</dbReference>
<keyword evidence="3 7" id="KW-0456">Lyase</keyword>
<dbReference type="PANTHER" id="PTHR10889">
    <property type="entry name" value="DEOXYRIBOSE-PHOSPHATE ALDOLASE"/>
    <property type="match status" value="1"/>
</dbReference>
<dbReference type="AlphaFoldDB" id="A0A1H8ZRW2"/>